<evidence type="ECO:0000259" key="1">
    <source>
        <dbReference type="Pfam" id="PF00582"/>
    </source>
</evidence>
<dbReference type="SUPFAM" id="SSF52402">
    <property type="entry name" value="Adenine nucleotide alpha hydrolases-like"/>
    <property type="match status" value="1"/>
</dbReference>
<evidence type="ECO:0000313" key="2">
    <source>
        <dbReference type="EMBL" id="MBJ3777621.1"/>
    </source>
</evidence>
<sequence>MFSKIIVPVDLTHADRLSRALEVAGKLAKLYDAPIVYVGVSPNVPTEVAHSPAEFEAKLAAFAEAEAAAHGVAASAHAFFSHDPAIDLDEALPKLVKELGGDLVVMASHVPGFLDRLWHSHGATLAGHTDASIFLVR</sequence>
<dbReference type="Proteomes" id="UP000609531">
    <property type="component" value="Unassembled WGS sequence"/>
</dbReference>
<accession>A0A934IRW2</accession>
<dbReference type="InterPro" id="IPR006016">
    <property type="entry name" value="UspA"/>
</dbReference>
<reference evidence="2" key="1">
    <citation type="submission" date="2020-12" db="EMBL/GenBank/DDBJ databases">
        <title>Bacterial taxonomy.</title>
        <authorList>
            <person name="Pan X."/>
        </authorList>
    </citation>
    <scope>NUCLEOTIDE SEQUENCE</scope>
    <source>
        <strain evidence="2">B2012</strain>
    </source>
</reference>
<organism evidence="2 3">
    <name type="scientific">Acuticoccus mangrovi</name>
    <dbReference type="NCBI Taxonomy" id="2796142"/>
    <lineage>
        <taxon>Bacteria</taxon>
        <taxon>Pseudomonadati</taxon>
        <taxon>Pseudomonadota</taxon>
        <taxon>Alphaproteobacteria</taxon>
        <taxon>Hyphomicrobiales</taxon>
        <taxon>Amorphaceae</taxon>
        <taxon>Acuticoccus</taxon>
    </lineage>
</organism>
<dbReference type="RefSeq" id="WP_198883524.1">
    <property type="nucleotide sequence ID" value="NZ_JAEKJA010000018.1"/>
</dbReference>
<gene>
    <name evidence="2" type="ORF">JCR33_18090</name>
</gene>
<protein>
    <submittedName>
        <fullName evidence="2">Universal stress protein</fullName>
    </submittedName>
</protein>
<dbReference type="EMBL" id="JAEKJA010000018">
    <property type="protein sequence ID" value="MBJ3777621.1"/>
    <property type="molecule type" value="Genomic_DNA"/>
</dbReference>
<dbReference type="AlphaFoldDB" id="A0A934IRW2"/>
<name>A0A934IRW2_9HYPH</name>
<keyword evidence="3" id="KW-1185">Reference proteome</keyword>
<dbReference type="InterPro" id="IPR014729">
    <property type="entry name" value="Rossmann-like_a/b/a_fold"/>
</dbReference>
<dbReference type="Pfam" id="PF00582">
    <property type="entry name" value="Usp"/>
    <property type="match status" value="1"/>
</dbReference>
<evidence type="ECO:0000313" key="3">
    <source>
        <dbReference type="Proteomes" id="UP000609531"/>
    </source>
</evidence>
<proteinExistence type="predicted"/>
<feature type="domain" description="UspA" evidence="1">
    <location>
        <begin position="1"/>
        <end position="137"/>
    </location>
</feature>
<dbReference type="Gene3D" id="3.40.50.620">
    <property type="entry name" value="HUPs"/>
    <property type="match status" value="1"/>
</dbReference>
<comment type="caution">
    <text evidence="2">The sequence shown here is derived from an EMBL/GenBank/DDBJ whole genome shotgun (WGS) entry which is preliminary data.</text>
</comment>